<gene>
    <name evidence="1" type="ORF">IM660_08655</name>
</gene>
<keyword evidence="2" id="KW-1185">Reference proteome</keyword>
<dbReference type="KEGG" id="halt:IM660_08655"/>
<dbReference type="GO" id="GO:0004713">
    <property type="term" value="F:protein tyrosine kinase activity"/>
    <property type="evidence" value="ECO:0007669"/>
    <property type="project" value="TreeGrafter"/>
</dbReference>
<dbReference type="PANTHER" id="PTHR43434">
    <property type="entry name" value="PHOSPHOGLYCOLATE PHOSPHATASE"/>
    <property type="match status" value="1"/>
</dbReference>
<dbReference type="InterPro" id="IPR023198">
    <property type="entry name" value="PGP-like_dom2"/>
</dbReference>
<dbReference type="EMBL" id="CP063169">
    <property type="protein sequence ID" value="QOR72280.1"/>
    <property type="molecule type" value="Genomic_DNA"/>
</dbReference>
<evidence type="ECO:0000313" key="1">
    <source>
        <dbReference type="EMBL" id="QOR72280.1"/>
    </source>
</evidence>
<sequence>MTAVLLDLDGTIIDSAPGIVATVADTLSELGLPAVSPTRLQSVVGPPLPWGLQHVAGVPATQLEQAVTLYRHRYAAAAMLAAPVFDGMRDLVVSLHGAGLPIALATSKPERYARQILDHAQLTGYFTAVCGALDDGPSSTKAVVVDRALTTLREKGADTAGAVLLGDRIHDVEGAAVHGVPCIVAGWGYGAGDDLSHAAATVAHAAQVRELLEVNILPVDR</sequence>
<protein>
    <submittedName>
        <fullName evidence="1">HAD hydrolase-like protein</fullName>
    </submittedName>
</protein>
<evidence type="ECO:0000313" key="2">
    <source>
        <dbReference type="Proteomes" id="UP000593758"/>
    </source>
</evidence>
<accession>A0A7M1SXH6</accession>
<dbReference type="InterPro" id="IPR023214">
    <property type="entry name" value="HAD_sf"/>
</dbReference>
<dbReference type="InterPro" id="IPR036412">
    <property type="entry name" value="HAD-like_sf"/>
</dbReference>
<dbReference type="PANTHER" id="PTHR43434:SF20">
    <property type="entry name" value="5'-NUCLEOTIDASE"/>
    <property type="match status" value="1"/>
</dbReference>
<dbReference type="Gene3D" id="3.40.50.1000">
    <property type="entry name" value="HAD superfamily/HAD-like"/>
    <property type="match status" value="1"/>
</dbReference>
<reference evidence="1 2" key="1">
    <citation type="submission" date="2020-10" db="EMBL/GenBank/DDBJ databases">
        <title>Haloactinobacterium sp. RN3S43, a bacterium isolated from saline soil.</title>
        <authorList>
            <person name="Sun J.-Q."/>
        </authorList>
    </citation>
    <scope>NUCLEOTIDE SEQUENCE [LARGE SCALE GENOMIC DNA]</scope>
    <source>
        <strain evidence="1 2">RN3S43</strain>
    </source>
</reference>
<dbReference type="GO" id="GO:0005829">
    <property type="term" value="C:cytosol"/>
    <property type="evidence" value="ECO:0007669"/>
    <property type="project" value="TreeGrafter"/>
</dbReference>
<dbReference type="Pfam" id="PF13419">
    <property type="entry name" value="HAD_2"/>
    <property type="match status" value="1"/>
</dbReference>
<dbReference type="InterPro" id="IPR041492">
    <property type="entry name" value="HAD_2"/>
</dbReference>
<name>A0A7M1SXH6_9MICO</name>
<organism evidence="1 2">
    <name type="scientific">Ruania alkalisoli</name>
    <dbReference type="NCBI Taxonomy" id="2779775"/>
    <lineage>
        <taxon>Bacteria</taxon>
        <taxon>Bacillati</taxon>
        <taxon>Actinomycetota</taxon>
        <taxon>Actinomycetes</taxon>
        <taxon>Micrococcales</taxon>
        <taxon>Ruaniaceae</taxon>
        <taxon>Ruania</taxon>
    </lineage>
</organism>
<dbReference type="Gene3D" id="1.10.150.240">
    <property type="entry name" value="Putative phosphatase, domain 2"/>
    <property type="match status" value="1"/>
</dbReference>
<dbReference type="InterPro" id="IPR050155">
    <property type="entry name" value="HAD-like_hydrolase_sf"/>
</dbReference>
<dbReference type="SUPFAM" id="SSF56784">
    <property type="entry name" value="HAD-like"/>
    <property type="match status" value="1"/>
</dbReference>
<dbReference type="GO" id="GO:0016787">
    <property type="term" value="F:hydrolase activity"/>
    <property type="evidence" value="ECO:0007669"/>
    <property type="project" value="UniProtKB-KW"/>
</dbReference>
<dbReference type="SFLD" id="SFLDS00003">
    <property type="entry name" value="Haloacid_Dehalogenase"/>
    <property type="match status" value="1"/>
</dbReference>
<dbReference type="Proteomes" id="UP000593758">
    <property type="component" value="Chromosome"/>
</dbReference>
<keyword evidence="1" id="KW-0378">Hydrolase</keyword>
<dbReference type="RefSeq" id="WP_193498920.1">
    <property type="nucleotide sequence ID" value="NZ_CP063169.1"/>
</dbReference>
<dbReference type="SFLD" id="SFLDG01129">
    <property type="entry name" value="C1.5:_HAD__Beta-PGM__Phosphata"/>
    <property type="match status" value="1"/>
</dbReference>
<proteinExistence type="predicted"/>
<dbReference type="AlphaFoldDB" id="A0A7M1SXH6"/>